<reference evidence="2" key="1">
    <citation type="submission" date="2021-01" db="EMBL/GenBank/DDBJ databases">
        <authorList>
            <person name="Corre E."/>
            <person name="Pelletier E."/>
            <person name="Niang G."/>
            <person name="Scheremetjew M."/>
            <person name="Finn R."/>
            <person name="Kale V."/>
            <person name="Holt S."/>
            <person name="Cochrane G."/>
            <person name="Meng A."/>
            <person name="Brown T."/>
            <person name="Cohen L."/>
        </authorList>
    </citation>
    <scope>NUCLEOTIDE SEQUENCE</scope>
    <source>
        <strain evidence="2">CCMP3105</strain>
    </source>
</reference>
<feature type="region of interest" description="Disordered" evidence="1">
    <location>
        <begin position="26"/>
        <end position="55"/>
    </location>
</feature>
<proteinExistence type="predicted"/>
<name>A0A7S4UQF0_9DINO</name>
<feature type="region of interest" description="Disordered" evidence="1">
    <location>
        <begin position="144"/>
        <end position="205"/>
    </location>
</feature>
<accession>A0A7S4UQF0</accession>
<gene>
    <name evidence="2" type="ORF">AMON00008_LOCUS20468</name>
</gene>
<organism evidence="2">
    <name type="scientific">Alexandrium monilatum</name>
    <dbReference type="NCBI Taxonomy" id="311494"/>
    <lineage>
        <taxon>Eukaryota</taxon>
        <taxon>Sar</taxon>
        <taxon>Alveolata</taxon>
        <taxon>Dinophyceae</taxon>
        <taxon>Gonyaulacales</taxon>
        <taxon>Pyrocystaceae</taxon>
        <taxon>Alexandrium</taxon>
    </lineage>
</organism>
<dbReference type="EMBL" id="HBNR01030002">
    <property type="protein sequence ID" value="CAE4583677.1"/>
    <property type="molecule type" value="Transcribed_RNA"/>
</dbReference>
<protein>
    <submittedName>
        <fullName evidence="2">Uncharacterized protein</fullName>
    </submittedName>
</protein>
<feature type="compositionally biased region" description="Basic and acidic residues" evidence="1">
    <location>
        <begin position="26"/>
        <end position="35"/>
    </location>
</feature>
<feature type="compositionally biased region" description="Low complexity" evidence="1">
    <location>
        <begin position="175"/>
        <end position="195"/>
    </location>
</feature>
<evidence type="ECO:0000256" key="1">
    <source>
        <dbReference type="SAM" id="MobiDB-lite"/>
    </source>
</evidence>
<evidence type="ECO:0000313" key="2">
    <source>
        <dbReference type="EMBL" id="CAE4583677.1"/>
    </source>
</evidence>
<dbReference type="AlphaFoldDB" id="A0A7S4UQF0"/>
<sequence length="242" mass="25377">MLACQCEIDQTALKVRRAAARNQQLRLERSEYERRRAARSQPPPRAPAGEAPSRLNPHRLARAATRTCLAKGILETVSDVPTIVSRGHSGPLRRRKPGVASVLSFLTSDAPSSESPCCTEELLRELRRSDVAGEGWRELLAEAETTASENGGAESEDSLDTAMGSSAAAVQDGEGQAAAQARFTGAGAAAAEAPPTAAPRPREAAVEAAEVAGVVRPEDAGWEVLPGSDCLAVEGAGWSFVV</sequence>